<dbReference type="Proteomes" id="UP000256478">
    <property type="component" value="Unassembled WGS sequence"/>
</dbReference>
<dbReference type="RefSeq" id="WP_116009612.1">
    <property type="nucleotide sequence ID" value="NZ_QUOU01000001.1"/>
</dbReference>
<name>A0A3E0TVX8_9GAMM</name>
<organism evidence="1 2">
    <name type="scientific">Thalassotalea euphylliae</name>
    <dbReference type="NCBI Taxonomy" id="1655234"/>
    <lineage>
        <taxon>Bacteria</taxon>
        <taxon>Pseudomonadati</taxon>
        <taxon>Pseudomonadota</taxon>
        <taxon>Gammaproteobacteria</taxon>
        <taxon>Alteromonadales</taxon>
        <taxon>Colwelliaceae</taxon>
        <taxon>Thalassotalea</taxon>
    </lineage>
</organism>
<dbReference type="OrthoDB" id="6219408at2"/>
<reference evidence="1 2" key="1">
    <citation type="submission" date="2018-08" db="EMBL/GenBank/DDBJ databases">
        <title>Thalassotalea euphylliae genome.</title>
        <authorList>
            <person name="Summers S."/>
            <person name="Rice S.A."/>
            <person name="Freckelton M.L."/>
            <person name="Nedved B.T."/>
            <person name="Hadfield M.G."/>
        </authorList>
    </citation>
    <scope>NUCLEOTIDE SEQUENCE [LARGE SCALE GENOMIC DNA]</scope>
    <source>
        <strain evidence="1 2">H1</strain>
    </source>
</reference>
<accession>A0A3E0TVX8</accession>
<dbReference type="InterPro" id="IPR011042">
    <property type="entry name" value="6-blade_b-propeller_TolB-like"/>
</dbReference>
<sequence length="715" mass="81365">MKPIRFCALLFAYALTVKFSYAYQLALEELKLSQPIPDHIIAITPVQKHSTKFLLAARTGELYLLDDNVTPYSLTTIFGGSAINSKLSHLVAITLHPNFSVREQSGYHTLYTAHLQHIDDKRIYRRITDKQVNQPITRDILISEWRLDEAMNLDTGSQREVMRIGLPAQATNHNERPAEAAVKVQLAFNPFHKVWHENFGHLYIGVSQLEGYNHIPLYSGAILRINPDKFGLNPYTVPQSNPFIADTSRADELIYYNLQHLQHFIWRRKTSDTLWIDHIVKSQRQISSLSDYRQLTEQSKPLIQLESTYASTPQLLHYRGDNFSYLTGQAITIAKYQGETYLANLAPSSSGFSRELSPLFPISSSPESAMLLNDGQGEMLIYQPNANKLYHVRNVAIEGETISYEQTDYSDNRINQYVLLVFAITLISWILWQSFSKIRYRKHSATTFYAQQYSHIELAGKDKIIQLFYRHQSTPKRNIASVDVKAIQLRLNGLDIVEFSCDQGMTNKQATIMREACNVEKREKMIPDKLRHIQLVILDKGSTESPITLYLRKGDNRISKASYQVAVADAINWAWRLSAIIAPETTEVRDFNNEPSELDKDRPIKVTMARFTPAPANQATAASEHFDEAELDTTAREVVNPKNHQESELATQIEMAEQISPSTSQTISSENKVVTGQTDAQIISALEKLVNLKKQNFLTDDEFEQAKAKLLKGLI</sequence>
<dbReference type="EMBL" id="QUOU01000001">
    <property type="protein sequence ID" value="REL28580.1"/>
    <property type="molecule type" value="Genomic_DNA"/>
</dbReference>
<dbReference type="AlphaFoldDB" id="A0A3E0TVX8"/>
<evidence type="ECO:0000313" key="1">
    <source>
        <dbReference type="EMBL" id="REL28580.1"/>
    </source>
</evidence>
<gene>
    <name evidence="1" type="ORF">DXX93_19760</name>
</gene>
<proteinExistence type="predicted"/>
<comment type="caution">
    <text evidence="1">The sequence shown here is derived from an EMBL/GenBank/DDBJ whole genome shotgun (WGS) entry which is preliminary data.</text>
</comment>
<evidence type="ECO:0000313" key="2">
    <source>
        <dbReference type="Proteomes" id="UP000256478"/>
    </source>
</evidence>
<protein>
    <submittedName>
        <fullName evidence="1">SHOCT domain-containing protein</fullName>
    </submittedName>
</protein>
<dbReference type="Gene3D" id="2.120.10.30">
    <property type="entry name" value="TolB, C-terminal domain"/>
    <property type="match status" value="1"/>
</dbReference>